<dbReference type="GO" id="GO:0004519">
    <property type="term" value="F:endonuclease activity"/>
    <property type="evidence" value="ECO:0007669"/>
    <property type="project" value="UniProtKB-KW"/>
</dbReference>
<feature type="domain" description="Type I restriction modification DNA specificity" evidence="4">
    <location>
        <begin position="2"/>
        <end position="150"/>
    </location>
</feature>
<dbReference type="Proteomes" id="UP000842519">
    <property type="component" value="Unassembled WGS sequence"/>
</dbReference>
<comment type="similarity">
    <text evidence="1">Belongs to the type-I restriction system S methylase family.</text>
</comment>
<gene>
    <name evidence="5" type="ORF">HLZ39_20085</name>
</gene>
<dbReference type="InterPro" id="IPR052021">
    <property type="entry name" value="Type-I_RS_S_subunit"/>
</dbReference>
<reference evidence="5 6" key="1">
    <citation type="journal article" date="2018" name="Genome Biol.">
        <title>SKESA: strategic k-mer extension for scrupulous assemblies.</title>
        <authorList>
            <person name="Souvorov A."/>
            <person name="Agarwala R."/>
            <person name="Lipman D.J."/>
        </authorList>
    </citation>
    <scope>NUCLEOTIDE SEQUENCE [LARGE SCALE GENOMIC DNA]</scope>
    <source>
        <strain evidence="6">ecoli[ST-405]</strain>
    </source>
</reference>
<protein>
    <submittedName>
        <fullName evidence="5">Restriction endonuclease subunit S</fullName>
    </submittedName>
</protein>
<organism evidence="5 6">
    <name type="scientific">Escherichia coli</name>
    <dbReference type="NCBI Taxonomy" id="562"/>
    <lineage>
        <taxon>Bacteria</taxon>
        <taxon>Pseudomonadati</taxon>
        <taxon>Pseudomonadota</taxon>
        <taxon>Gammaproteobacteria</taxon>
        <taxon>Enterobacterales</taxon>
        <taxon>Enterobacteriaceae</taxon>
        <taxon>Escherichia</taxon>
    </lineage>
</organism>
<accession>A0AAN5G6S7</accession>
<name>A0AAN5G6S7_ECOLX</name>
<evidence type="ECO:0000313" key="6">
    <source>
        <dbReference type="Proteomes" id="UP000842519"/>
    </source>
</evidence>
<dbReference type="Gene3D" id="3.90.220.20">
    <property type="entry name" value="DNA methylase specificity domains"/>
    <property type="match status" value="2"/>
</dbReference>
<dbReference type="AlphaFoldDB" id="A0AAN5G6S7"/>
<proteinExistence type="inferred from homology"/>
<keyword evidence="3" id="KW-0238">DNA-binding</keyword>
<evidence type="ECO:0000313" key="5">
    <source>
        <dbReference type="EMBL" id="HAJ5806766.1"/>
    </source>
</evidence>
<dbReference type="Pfam" id="PF01420">
    <property type="entry name" value="Methylase_S"/>
    <property type="match status" value="2"/>
</dbReference>
<dbReference type="GO" id="GO:0009307">
    <property type="term" value="P:DNA restriction-modification system"/>
    <property type="evidence" value="ECO:0007669"/>
    <property type="project" value="UniProtKB-KW"/>
</dbReference>
<sequence>MVKLGDVINVHYGKALKADQRVSNGSVHVFGSSGIVGNHDKTLCSYPTIIIGRKGSVGAITWAPDGGWIIDTAYYVEIKDNNKLDLRYLFYILSGIDLTKKTITTSIPGLNRDDLYDTFIKLPPFEEQKRIVDLLDKAEGIRQKREQAIKLADDFLRATFATMYGNPITNPKKWPVHLMGEIIEFKGGNQPPKSDFIFEPKQGYIRLVQIRDFKSDKYATYIPQEKAKRIFEVDDVMIARYGPPVFQILRGLSGSYNVALMKASPKENIRKGFIFYLLQLPEYHDVVVKNSERTAGQTGVNLELLNKFNVPLPPIYYQDEILARLARIEKFKEKIEISLNHLEMQFLSLQKRLMGF</sequence>
<dbReference type="PANTHER" id="PTHR30408:SF12">
    <property type="entry name" value="TYPE I RESTRICTION ENZYME MJAVIII SPECIFICITY SUBUNIT"/>
    <property type="match status" value="1"/>
</dbReference>
<dbReference type="GO" id="GO:0003677">
    <property type="term" value="F:DNA binding"/>
    <property type="evidence" value="ECO:0007669"/>
    <property type="project" value="UniProtKB-KW"/>
</dbReference>
<keyword evidence="5" id="KW-0540">Nuclease</keyword>
<dbReference type="CDD" id="cd17267">
    <property type="entry name" value="RMtype1_S_EcoAO83I-TRD1-CR1_like"/>
    <property type="match status" value="1"/>
</dbReference>
<dbReference type="InterPro" id="IPR000055">
    <property type="entry name" value="Restrct_endonuc_typeI_TRD"/>
</dbReference>
<dbReference type="EMBL" id="DABGKQ010000044">
    <property type="protein sequence ID" value="HAJ5806766.1"/>
    <property type="molecule type" value="Genomic_DNA"/>
</dbReference>
<comment type="caution">
    <text evidence="5">The sequence shown here is derived from an EMBL/GenBank/DDBJ whole genome shotgun (WGS) entry which is preliminary data.</text>
</comment>
<dbReference type="InterPro" id="IPR044946">
    <property type="entry name" value="Restrct_endonuc_typeI_TRD_sf"/>
</dbReference>
<evidence type="ECO:0000256" key="2">
    <source>
        <dbReference type="ARBA" id="ARBA00022747"/>
    </source>
</evidence>
<dbReference type="RefSeq" id="WP_001438891.1">
    <property type="nucleotide sequence ID" value="NZ_AP022098.1"/>
</dbReference>
<evidence type="ECO:0000259" key="4">
    <source>
        <dbReference type="Pfam" id="PF01420"/>
    </source>
</evidence>
<keyword evidence="2" id="KW-0680">Restriction system</keyword>
<evidence type="ECO:0000256" key="1">
    <source>
        <dbReference type="ARBA" id="ARBA00010923"/>
    </source>
</evidence>
<evidence type="ECO:0000256" key="3">
    <source>
        <dbReference type="ARBA" id="ARBA00023125"/>
    </source>
</evidence>
<keyword evidence="5" id="KW-0378">Hydrolase</keyword>
<keyword evidence="5" id="KW-0255">Endonuclease</keyword>
<dbReference type="SUPFAM" id="SSF116734">
    <property type="entry name" value="DNA methylase specificity domain"/>
    <property type="match status" value="2"/>
</dbReference>
<dbReference type="PANTHER" id="PTHR30408">
    <property type="entry name" value="TYPE-1 RESTRICTION ENZYME ECOKI SPECIFICITY PROTEIN"/>
    <property type="match status" value="1"/>
</dbReference>
<feature type="domain" description="Type I restriction modification DNA specificity" evidence="4">
    <location>
        <begin position="171"/>
        <end position="336"/>
    </location>
</feature>